<dbReference type="Ensembl" id="ENSEBUT00000013079.1">
    <property type="protein sequence ID" value="ENSEBUP00000012504.1"/>
    <property type="gene ID" value="ENSEBUG00000007912.1"/>
</dbReference>
<dbReference type="Pfam" id="PF13181">
    <property type="entry name" value="TPR_8"/>
    <property type="match status" value="2"/>
</dbReference>
<feature type="region of interest" description="Disordered" evidence="2">
    <location>
        <begin position="1500"/>
        <end position="1542"/>
    </location>
</feature>
<dbReference type="InterPro" id="IPR011990">
    <property type="entry name" value="TPR-like_helical_dom_sf"/>
</dbReference>
<name>A0A8C4QBB4_EPTBU</name>
<dbReference type="SUPFAM" id="SSF48452">
    <property type="entry name" value="TPR-like"/>
    <property type="match status" value="3"/>
</dbReference>
<evidence type="ECO:0008006" key="5">
    <source>
        <dbReference type="Google" id="ProtNLM"/>
    </source>
</evidence>
<evidence type="ECO:0000313" key="3">
    <source>
        <dbReference type="Ensembl" id="ENSEBUP00000012504.1"/>
    </source>
</evidence>
<accession>A0A8C4QBB4</accession>
<feature type="compositionally biased region" description="Pro residues" evidence="2">
    <location>
        <begin position="1353"/>
        <end position="1363"/>
    </location>
</feature>
<protein>
    <recommendedName>
        <fullName evidence="5">Tetratricopeptide repeat protein 28</fullName>
    </recommendedName>
</protein>
<feature type="region of interest" description="Disordered" evidence="2">
    <location>
        <begin position="1072"/>
        <end position="1103"/>
    </location>
</feature>
<evidence type="ECO:0000256" key="2">
    <source>
        <dbReference type="SAM" id="MobiDB-lite"/>
    </source>
</evidence>
<dbReference type="Gene3D" id="1.25.40.10">
    <property type="entry name" value="Tetratricopeptide repeat domain"/>
    <property type="match status" value="5"/>
</dbReference>
<feature type="compositionally biased region" description="Basic and acidic residues" evidence="2">
    <location>
        <begin position="643"/>
        <end position="653"/>
    </location>
</feature>
<dbReference type="Proteomes" id="UP000694388">
    <property type="component" value="Unplaced"/>
</dbReference>
<proteinExistence type="predicted"/>
<feature type="region of interest" description="Disordered" evidence="2">
    <location>
        <begin position="635"/>
        <end position="668"/>
    </location>
</feature>
<feature type="compositionally biased region" description="Basic and acidic residues" evidence="2">
    <location>
        <begin position="1529"/>
        <end position="1542"/>
    </location>
</feature>
<feature type="compositionally biased region" description="Basic and acidic residues" evidence="2">
    <location>
        <begin position="1084"/>
        <end position="1103"/>
    </location>
</feature>
<keyword evidence="1" id="KW-0802">TPR repeat</keyword>
<dbReference type="PANTHER" id="PTHR10098:SF108">
    <property type="entry name" value="TETRATRICOPEPTIDE REPEAT PROTEIN 28"/>
    <property type="match status" value="1"/>
</dbReference>
<organism evidence="3 4">
    <name type="scientific">Eptatretus burgeri</name>
    <name type="common">Inshore hagfish</name>
    <dbReference type="NCBI Taxonomy" id="7764"/>
    <lineage>
        <taxon>Eukaryota</taxon>
        <taxon>Metazoa</taxon>
        <taxon>Chordata</taxon>
        <taxon>Craniata</taxon>
        <taxon>Vertebrata</taxon>
        <taxon>Cyclostomata</taxon>
        <taxon>Myxini</taxon>
        <taxon>Myxiniformes</taxon>
        <taxon>Myxinidae</taxon>
        <taxon>Eptatretinae</taxon>
        <taxon>Eptatretus</taxon>
    </lineage>
</organism>
<evidence type="ECO:0000256" key="1">
    <source>
        <dbReference type="PROSITE-ProRule" id="PRU00339"/>
    </source>
</evidence>
<keyword evidence="4" id="KW-1185">Reference proteome</keyword>
<sequence>MRVPSRARLWSDKEGGASMARRRETSSVDFPECLVILSQLLLEEPGKEEELACRLWERALNSPLASSLELAVSHLSLSRSRSPSLLAALVGRELLVAGHTFAAVTVLGVSLRMSGDEVYRCWVLGHLGAAHLTLAAPMESLSCHRLQLLMAMKLKDKSAAWLALCGLGEAYSKLSQHQAAIAALHQAVCLGRQAVRLGRLSLPSETRLDDLGNRSKQHCSQSTTLDRKVECLGGQSQQLVAQARVLGRLGVAYLAAGDLDAGEEIYREMLELSQQLSVPSSEVRAWLGLGDIALARPDTQAARAAYFQALSLLSRECVAKQVMYEEKTKEGGLEQRILASLGRVERLDGNLAKAATWHRRQLQAAMLEKDGDGQAQACCLLGAVEGERGAWDVARHLAEAELALRRRHGDRAALGRAHGSLGLALGRCGSWAGAARHLRIQLQLALACRDSAAEASAHGNLAAAYQYLGHVGLALSHRTRHVTLAASQGRLGGLARALANLGQLLTNLGHLSAAARAYTRCLALPGCNEGSTIRSRVLSGLGYTCLKLSRPADAAACFRRVLAERGEKLGEGAGKHKVGIKKGNVDLQKEKVAEPVSELGKKENGDWKTTRAQHIKLDVDKGTAAGLKCFNSAVHEGSSPASEAKEGARERRQPVVKPKGQRPVEEGRPSLDPAVFCNFSLALWACGDEKGAEVVMKRFLEEARTHGDRARGLGNLGDLCSARGDWQGAFELYERQLSEARAADSRADEAAAYAGLASACRALGQNQQAHSHLTLNLQACQELNSPMAEARAQARLGAAYSELGRHSAALTCFCEQLEAVERYERENRGREGKTGERAAALGNLGRARLSLGLWEQAAKCFREQLEQLDKDGQSMQRTASLQGENERMSEKARAYRGLACALRSMGHEEEAQVVLSDWLATNHSYANQSQGFYGLSVLNVDYHVENENSFNFFTLKDEVKVFLMWNFNEFISPADSDGESFGRDVQIQHRAGGDGGGFDERARGDGERAVEDGERARGDGQGGSETPGVDCLRVVGDDERASGDGQVNGDRPGGDGETVMGDECEAMERALGDGERAASSGDRAMGDGERAVGDDERTDTSRRAGREEIRAALRDILQNGEAARDALRVLLHLTEKALQRLAAGHSNPMYTSQASVARKARGACGWPRLLAALGFRFEPAIGSFPHSVTVPSPCPVALSGELSTRSLPPSLFFPRADPGGRLRLASLDMQALLGLPRPAFHILLNLLPQWRTGKQALELLQEVLHSWQPGGLEPPTVTTQTEELSLCFPLLQAIGVEVVTTGGQEERTERSDRLTFIPASHRSLKLGLVALKAIFGDCQDGTSPTISIESIPPDSPTLAPPSPARSLDSALDSLSLHSCPTRSSSPTQNLNQSTYIYNSSQCNTLPHFNTPNYKRYALDHTNTNANLNRVSHINTRPHQAAALHTNNKGNWSSHTYTSQFSQLPFNFQSVAPPLLSHPPHSVASLFQSCSPSSTLSSPILSPLSMPCSPPQQPLTLNPSTDSPFRRVSQNKEKGRDIDRKLQ</sequence>
<reference evidence="3" key="2">
    <citation type="submission" date="2025-09" db="UniProtKB">
        <authorList>
            <consortium name="Ensembl"/>
        </authorList>
    </citation>
    <scope>IDENTIFICATION</scope>
</reference>
<feature type="region of interest" description="Disordered" evidence="2">
    <location>
        <begin position="1345"/>
        <end position="1368"/>
    </location>
</feature>
<feature type="repeat" description="TPR" evidence="1">
    <location>
        <begin position="243"/>
        <end position="276"/>
    </location>
</feature>
<dbReference type="InterPro" id="IPR019734">
    <property type="entry name" value="TPR_rpt"/>
</dbReference>
<dbReference type="Pfam" id="PF13176">
    <property type="entry name" value="TPR_7"/>
    <property type="match status" value="2"/>
</dbReference>
<evidence type="ECO:0000313" key="4">
    <source>
        <dbReference type="Proteomes" id="UP000694388"/>
    </source>
</evidence>
<feature type="region of interest" description="Disordered" evidence="2">
    <location>
        <begin position="987"/>
        <end position="1060"/>
    </location>
</feature>
<reference evidence="3" key="1">
    <citation type="submission" date="2025-08" db="UniProtKB">
        <authorList>
            <consortium name="Ensembl"/>
        </authorList>
    </citation>
    <scope>IDENTIFICATION</scope>
</reference>
<dbReference type="PROSITE" id="PS50005">
    <property type="entry name" value="TPR"/>
    <property type="match status" value="1"/>
</dbReference>
<dbReference type="PANTHER" id="PTHR10098">
    <property type="entry name" value="RAPSYN-RELATED"/>
    <property type="match status" value="1"/>
</dbReference>
<feature type="compositionally biased region" description="Basic and acidic residues" evidence="2">
    <location>
        <begin position="998"/>
        <end position="1018"/>
    </location>
</feature>
<dbReference type="GeneTree" id="ENSGT00940000156428"/>
<dbReference type="SMART" id="SM00028">
    <property type="entry name" value="TPR"/>
    <property type="match status" value="12"/>
</dbReference>